<evidence type="ECO:0000256" key="1">
    <source>
        <dbReference type="SAM" id="Phobius"/>
    </source>
</evidence>
<reference evidence="2 3" key="1">
    <citation type="submission" date="2019-05" db="EMBL/GenBank/DDBJ databases">
        <title>Whole genome sequence analysis of Cupriavidus campinensis S14E4C strain.</title>
        <authorList>
            <person name="Abbaszade G."/>
            <person name="Szabo A."/>
            <person name="Toumi M."/>
            <person name="Toth E."/>
        </authorList>
    </citation>
    <scope>NUCLEOTIDE SEQUENCE [LARGE SCALE GENOMIC DNA]</scope>
    <source>
        <strain evidence="2 3">S14E4C</strain>
    </source>
</reference>
<protein>
    <submittedName>
        <fullName evidence="2">Uncharacterized protein</fullName>
    </submittedName>
</protein>
<dbReference type="EMBL" id="VCIZ01000002">
    <property type="protein sequence ID" value="TSP14039.1"/>
    <property type="molecule type" value="Genomic_DNA"/>
</dbReference>
<comment type="caution">
    <text evidence="2">The sequence shown here is derived from an EMBL/GenBank/DDBJ whole genome shotgun (WGS) entry which is preliminary data.</text>
</comment>
<evidence type="ECO:0000313" key="3">
    <source>
        <dbReference type="Proteomes" id="UP000318943"/>
    </source>
</evidence>
<evidence type="ECO:0000313" key="2">
    <source>
        <dbReference type="EMBL" id="TSP14039.1"/>
    </source>
</evidence>
<name>A0ABY3ESU1_9BURK</name>
<organism evidence="2 3">
    <name type="scientific">Cupriavidus campinensis</name>
    <dbReference type="NCBI Taxonomy" id="151783"/>
    <lineage>
        <taxon>Bacteria</taxon>
        <taxon>Pseudomonadati</taxon>
        <taxon>Pseudomonadota</taxon>
        <taxon>Betaproteobacteria</taxon>
        <taxon>Burkholderiales</taxon>
        <taxon>Burkholderiaceae</taxon>
        <taxon>Cupriavidus</taxon>
    </lineage>
</organism>
<keyword evidence="1" id="KW-1133">Transmembrane helix</keyword>
<dbReference type="Proteomes" id="UP000318943">
    <property type="component" value="Unassembled WGS sequence"/>
</dbReference>
<gene>
    <name evidence="2" type="ORF">FGG12_06100</name>
</gene>
<sequence length="96" mass="11513">MNRSDMTYWQYVKASTEGMLTAWWRINWYWREVVEGFLAAIFVALLALVPFFFWLSPLVALVARVSDRRDARLRQRMEAEARAHYGKLRRNVWEGD</sequence>
<proteinExistence type="predicted"/>
<keyword evidence="1" id="KW-0472">Membrane</keyword>
<accession>A0ABY3ESU1</accession>
<dbReference type="RefSeq" id="WP_144196733.1">
    <property type="nucleotide sequence ID" value="NZ_VCIZ01000002.1"/>
</dbReference>
<feature type="transmembrane region" description="Helical" evidence="1">
    <location>
        <begin position="37"/>
        <end position="63"/>
    </location>
</feature>
<keyword evidence="1" id="KW-0812">Transmembrane</keyword>
<keyword evidence="3" id="KW-1185">Reference proteome</keyword>